<sequence>MACRSGRRRDGVLAMAAVASRRAASAIDAWTLLWPSPWRRAAQHALHAAAAASCPQPPWPRPRPLRLRLPPAAPVSRRALSRMRYYDLVTEGAQYQRAPHQTADPAAAAVATAPFAFPATDTIPITSPATEAGEGDADAHADPGAAHAAGAKADAAVASALASPTMAADPATLDQLERELQSALESQAPDPTLMPPEPPTNCCMSGCAHCVWDIYQDEMDEYLKQREQRQLTAGNGGSGGSSNSNDHGHGLPGGGDGGAASPDPEAEIDPGIKAFRELEKRLNA</sequence>
<dbReference type="PANTHER" id="PTHR21193">
    <property type="entry name" value="OXIDOREDUCTASE-LIKE DOMAIN-CONTAINING PROTEIN 1"/>
    <property type="match status" value="1"/>
</dbReference>
<proteinExistence type="predicted"/>
<keyword evidence="4" id="KW-1185">Reference proteome</keyword>
<dbReference type="OrthoDB" id="10064411at2759"/>
<dbReference type="Proteomes" id="UP000274922">
    <property type="component" value="Unassembled WGS sequence"/>
</dbReference>
<dbReference type="PANTHER" id="PTHR21193:SF3">
    <property type="entry name" value="OXIDOREDUCTASE-LIKE DOMAIN-CONTAINING PROTEIN 1"/>
    <property type="match status" value="1"/>
</dbReference>
<accession>A0A4P9X682</accession>
<evidence type="ECO:0000313" key="4">
    <source>
        <dbReference type="Proteomes" id="UP000274922"/>
    </source>
</evidence>
<dbReference type="EMBL" id="ML014204">
    <property type="protein sequence ID" value="RKP00675.1"/>
    <property type="molecule type" value="Genomic_DNA"/>
</dbReference>
<gene>
    <name evidence="3" type="ORF">CXG81DRAFT_19401</name>
</gene>
<feature type="domain" description="Oxidoreductase-like" evidence="2">
    <location>
        <begin position="195"/>
        <end position="228"/>
    </location>
</feature>
<dbReference type="AlphaFoldDB" id="A0A4P9X682"/>
<feature type="region of interest" description="Disordered" evidence="1">
    <location>
        <begin position="125"/>
        <end position="147"/>
    </location>
</feature>
<reference evidence="4" key="1">
    <citation type="journal article" date="2018" name="Nat. Microbiol.">
        <title>Leveraging single-cell genomics to expand the fungal tree of life.</title>
        <authorList>
            <person name="Ahrendt S.R."/>
            <person name="Quandt C.A."/>
            <person name="Ciobanu D."/>
            <person name="Clum A."/>
            <person name="Salamov A."/>
            <person name="Andreopoulos B."/>
            <person name="Cheng J.F."/>
            <person name="Woyke T."/>
            <person name="Pelin A."/>
            <person name="Henrissat B."/>
            <person name="Reynolds N.K."/>
            <person name="Benny G.L."/>
            <person name="Smith M.E."/>
            <person name="James T.Y."/>
            <person name="Grigoriev I.V."/>
        </authorList>
    </citation>
    <scope>NUCLEOTIDE SEQUENCE [LARGE SCALE GENOMIC DNA]</scope>
    <source>
        <strain evidence="4">ATCC 52028</strain>
    </source>
</reference>
<dbReference type="STRING" id="1555241.A0A4P9X682"/>
<organism evidence="3 4">
    <name type="scientific">Caulochytrium protostelioides</name>
    <dbReference type="NCBI Taxonomy" id="1555241"/>
    <lineage>
        <taxon>Eukaryota</taxon>
        <taxon>Fungi</taxon>
        <taxon>Fungi incertae sedis</taxon>
        <taxon>Chytridiomycota</taxon>
        <taxon>Chytridiomycota incertae sedis</taxon>
        <taxon>Chytridiomycetes</taxon>
        <taxon>Caulochytriales</taxon>
        <taxon>Caulochytriaceae</taxon>
        <taxon>Caulochytrium</taxon>
    </lineage>
</organism>
<evidence type="ECO:0000313" key="3">
    <source>
        <dbReference type="EMBL" id="RKP00675.1"/>
    </source>
</evidence>
<dbReference type="GO" id="GO:0005739">
    <property type="term" value="C:mitochondrion"/>
    <property type="evidence" value="ECO:0007669"/>
    <property type="project" value="TreeGrafter"/>
</dbReference>
<protein>
    <recommendedName>
        <fullName evidence="2">Oxidoreductase-like domain-containing protein</fullName>
    </recommendedName>
</protein>
<feature type="region of interest" description="Disordered" evidence="1">
    <location>
        <begin position="231"/>
        <end position="272"/>
    </location>
</feature>
<evidence type="ECO:0000256" key="1">
    <source>
        <dbReference type="SAM" id="MobiDB-lite"/>
    </source>
</evidence>
<dbReference type="InterPro" id="IPR019180">
    <property type="entry name" value="Oxidoreductase-like_N"/>
</dbReference>
<dbReference type="Pfam" id="PF09791">
    <property type="entry name" value="Oxidored-like"/>
    <property type="match status" value="1"/>
</dbReference>
<name>A0A4P9X682_9FUNG</name>
<dbReference type="InterPro" id="IPR039251">
    <property type="entry name" value="OXLD1"/>
</dbReference>
<evidence type="ECO:0000259" key="2">
    <source>
        <dbReference type="Pfam" id="PF09791"/>
    </source>
</evidence>